<dbReference type="InterPro" id="IPR009100">
    <property type="entry name" value="AcylCoA_DH/oxidase_NM_dom_sf"/>
</dbReference>
<keyword evidence="11" id="KW-1185">Reference proteome</keyword>
<dbReference type="Pfam" id="PF00441">
    <property type="entry name" value="Acyl-CoA_dh_1"/>
    <property type="match status" value="1"/>
</dbReference>
<evidence type="ECO:0000256" key="6">
    <source>
        <dbReference type="RuleBase" id="RU362125"/>
    </source>
</evidence>
<protein>
    <submittedName>
        <fullName evidence="10">Acyl-CoA dehydrogenase</fullName>
    </submittedName>
</protein>
<dbReference type="Gene3D" id="1.10.540.10">
    <property type="entry name" value="Acyl-CoA dehydrogenase/oxidase, N-terminal domain"/>
    <property type="match status" value="1"/>
</dbReference>
<keyword evidence="4 6" id="KW-0274">FAD</keyword>
<dbReference type="InterPro" id="IPR037069">
    <property type="entry name" value="AcylCoA_DH/ox_N_sf"/>
</dbReference>
<dbReference type="PROSITE" id="PS00072">
    <property type="entry name" value="ACYL_COA_DH_1"/>
    <property type="match status" value="1"/>
</dbReference>
<dbReference type="InterPro" id="IPR009075">
    <property type="entry name" value="AcylCo_DH/oxidase_C"/>
</dbReference>
<evidence type="ECO:0000313" key="10">
    <source>
        <dbReference type="EMBL" id="TXS95550.1"/>
    </source>
</evidence>
<dbReference type="InterPro" id="IPR046373">
    <property type="entry name" value="Acyl-CoA_Oxase/DH_mid-dom_sf"/>
</dbReference>
<evidence type="ECO:0000256" key="3">
    <source>
        <dbReference type="ARBA" id="ARBA00022630"/>
    </source>
</evidence>
<evidence type="ECO:0000256" key="1">
    <source>
        <dbReference type="ARBA" id="ARBA00001974"/>
    </source>
</evidence>
<dbReference type="Gene3D" id="1.20.140.10">
    <property type="entry name" value="Butyryl-CoA Dehydrogenase, subunit A, domain 3"/>
    <property type="match status" value="1"/>
</dbReference>
<dbReference type="InterPro" id="IPR006089">
    <property type="entry name" value="Acyl-CoA_DH_CS"/>
</dbReference>
<evidence type="ECO:0000256" key="4">
    <source>
        <dbReference type="ARBA" id="ARBA00022827"/>
    </source>
</evidence>
<dbReference type="PIRSF" id="PIRSF016578">
    <property type="entry name" value="HsaA"/>
    <property type="match status" value="1"/>
</dbReference>
<evidence type="ECO:0000259" key="8">
    <source>
        <dbReference type="Pfam" id="PF02770"/>
    </source>
</evidence>
<dbReference type="InterPro" id="IPR006091">
    <property type="entry name" value="Acyl-CoA_Oxase/DH_mid-dom"/>
</dbReference>
<dbReference type="FunFam" id="1.20.140.10:FF:000001">
    <property type="entry name" value="Acyl-CoA dehydrogenase"/>
    <property type="match status" value="1"/>
</dbReference>
<dbReference type="SUPFAM" id="SSF47203">
    <property type="entry name" value="Acyl-CoA dehydrogenase C-terminal domain-like"/>
    <property type="match status" value="1"/>
</dbReference>
<dbReference type="FunFam" id="2.40.110.10:FF:000002">
    <property type="entry name" value="Acyl-CoA dehydrogenase fadE12"/>
    <property type="match status" value="1"/>
</dbReference>
<comment type="similarity">
    <text evidence="2 6">Belongs to the acyl-CoA dehydrogenase family.</text>
</comment>
<dbReference type="EMBL" id="VRZA01000002">
    <property type="protein sequence ID" value="TXS95550.1"/>
    <property type="molecule type" value="Genomic_DNA"/>
</dbReference>
<feature type="domain" description="Acyl-CoA dehydrogenase/oxidase C-terminal" evidence="7">
    <location>
        <begin position="231"/>
        <end position="380"/>
    </location>
</feature>
<feature type="domain" description="Acyl-CoA dehydrogenase/oxidase N-terminal" evidence="9">
    <location>
        <begin position="8"/>
        <end position="120"/>
    </location>
</feature>
<sequence>MEYVVDKEELTLFRDMARRAFEQEIAPHFEQWEEDHLVPRELWHTLGAAGLLCPDVDEAYGGAGTTPHVTLALIEELSAMGFGGIATGTGIHSNIVAPYISRHGTEEQKQQWLTKMVTGEAVGALAMTEPGAGSDVQGIRTTAVRDGDEWVINGSKIFITNGIHADVVIVAALTDPGKGAKGTSLFLVDASLPGFEKSKKIEKIGQHTSDTAQLFFQDVRVPANALLGEENKGFMIMMEELPRERLGIAAQAVSAAEGALACTVEYVKERKAFGQSVSSFQNTRFKLADVRTEIALNRALYEQCADEYSRGELTADKAAMLKLAACEMQCKTIDDCLQLFGGYGYTTEYPISRYYTDARIQRIYGGTSEIMRELVARSILGR</sequence>
<name>A0A5C9A7A6_9GAMM</name>
<organism evidence="10 11">
    <name type="scientific">Parahaliea maris</name>
    <dbReference type="NCBI Taxonomy" id="2716870"/>
    <lineage>
        <taxon>Bacteria</taxon>
        <taxon>Pseudomonadati</taxon>
        <taxon>Pseudomonadota</taxon>
        <taxon>Gammaproteobacteria</taxon>
        <taxon>Cellvibrionales</taxon>
        <taxon>Halieaceae</taxon>
        <taxon>Parahaliea</taxon>
    </lineage>
</organism>
<reference evidence="10 11" key="1">
    <citation type="submission" date="2019-08" db="EMBL/GenBank/DDBJ databases">
        <title>Parahaliea maris sp. nov., isolated from the surface seawater.</title>
        <authorList>
            <person name="Liu Y."/>
        </authorList>
    </citation>
    <scope>NUCLEOTIDE SEQUENCE [LARGE SCALE GENOMIC DNA]</scope>
    <source>
        <strain evidence="10 11">HSLHS9</strain>
    </source>
</reference>
<comment type="caution">
    <text evidence="10">The sequence shown here is derived from an EMBL/GenBank/DDBJ whole genome shotgun (WGS) entry which is preliminary data.</text>
</comment>
<dbReference type="GO" id="GO:0050660">
    <property type="term" value="F:flavin adenine dinucleotide binding"/>
    <property type="evidence" value="ECO:0007669"/>
    <property type="project" value="InterPro"/>
</dbReference>
<keyword evidence="3 6" id="KW-0285">Flavoprotein</keyword>
<dbReference type="InterPro" id="IPR013786">
    <property type="entry name" value="AcylCoA_DH/ox_N"/>
</dbReference>
<gene>
    <name evidence="10" type="ORF">FV139_06620</name>
</gene>
<dbReference type="Pfam" id="PF02770">
    <property type="entry name" value="Acyl-CoA_dh_M"/>
    <property type="match status" value="1"/>
</dbReference>
<evidence type="ECO:0000259" key="9">
    <source>
        <dbReference type="Pfam" id="PF02771"/>
    </source>
</evidence>
<evidence type="ECO:0000313" key="11">
    <source>
        <dbReference type="Proteomes" id="UP000321039"/>
    </source>
</evidence>
<dbReference type="Proteomes" id="UP000321039">
    <property type="component" value="Unassembled WGS sequence"/>
</dbReference>
<dbReference type="Pfam" id="PF02771">
    <property type="entry name" value="Acyl-CoA_dh_N"/>
    <property type="match status" value="1"/>
</dbReference>
<feature type="domain" description="Acyl-CoA oxidase/dehydrogenase middle" evidence="8">
    <location>
        <begin position="124"/>
        <end position="219"/>
    </location>
</feature>
<evidence type="ECO:0000259" key="7">
    <source>
        <dbReference type="Pfam" id="PF00441"/>
    </source>
</evidence>
<dbReference type="PANTHER" id="PTHR43884:SF12">
    <property type="entry name" value="ISOVALERYL-COA DEHYDROGENASE, MITOCHONDRIAL-RELATED"/>
    <property type="match status" value="1"/>
</dbReference>
<evidence type="ECO:0000256" key="2">
    <source>
        <dbReference type="ARBA" id="ARBA00009347"/>
    </source>
</evidence>
<dbReference type="PROSITE" id="PS00073">
    <property type="entry name" value="ACYL_COA_DH_2"/>
    <property type="match status" value="1"/>
</dbReference>
<dbReference type="Gene3D" id="2.40.110.10">
    <property type="entry name" value="Butyryl-CoA Dehydrogenase, subunit A, domain 2"/>
    <property type="match status" value="1"/>
</dbReference>
<proteinExistence type="inferred from homology"/>
<evidence type="ECO:0000256" key="5">
    <source>
        <dbReference type="ARBA" id="ARBA00023002"/>
    </source>
</evidence>
<dbReference type="AlphaFoldDB" id="A0A5C9A7A6"/>
<keyword evidence="5 6" id="KW-0560">Oxidoreductase</keyword>
<dbReference type="InterPro" id="IPR036250">
    <property type="entry name" value="AcylCo_DH-like_C"/>
</dbReference>
<accession>A0A5C9A7A6</accession>
<dbReference type="GO" id="GO:0003995">
    <property type="term" value="F:acyl-CoA dehydrogenase activity"/>
    <property type="evidence" value="ECO:0007669"/>
    <property type="project" value="InterPro"/>
</dbReference>
<comment type="cofactor">
    <cofactor evidence="1 6">
        <name>FAD</name>
        <dbReference type="ChEBI" id="CHEBI:57692"/>
    </cofactor>
</comment>
<dbReference type="PANTHER" id="PTHR43884">
    <property type="entry name" value="ACYL-COA DEHYDROGENASE"/>
    <property type="match status" value="1"/>
</dbReference>
<dbReference type="SUPFAM" id="SSF56645">
    <property type="entry name" value="Acyl-CoA dehydrogenase NM domain-like"/>
    <property type="match status" value="1"/>
</dbReference>